<dbReference type="GO" id="GO:0005737">
    <property type="term" value="C:cytoplasm"/>
    <property type="evidence" value="ECO:0007669"/>
    <property type="project" value="TreeGrafter"/>
</dbReference>
<dbReference type="OrthoDB" id="9803773at2"/>
<dbReference type="Gene3D" id="3.40.1360.10">
    <property type="match status" value="1"/>
</dbReference>
<comment type="function">
    <text evidence="12 13">RNA polymerase that catalyzes the synthesis of short RNA molecules used as primers for DNA polymerase during DNA replication.</text>
</comment>
<keyword evidence="4 12" id="KW-0548">Nucleotidyltransferase</keyword>
<comment type="similarity">
    <text evidence="12 13">Belongs to the DnaG primase family.</text>
</comment>
<dbReference type="Pfam" id="PF10410">
    <property type="entry name" value="DnaB_bind"/>
    <property type="match status" value="1"/>
</dbReference>
<dbReference type="Pfam" id="PF01807">
    <property type="entry name" value="Zn_ribbon_DnaG"/>
    <property type="match status" value="1"/>
</dbReference>
<dbReference type="STRING" id="203124.Tery_0735"/>
<dbReference type="KEGG" id="ter:Tery_0735"/>
<dbReference type="FunFam" id="3.90.980.10:FF:000001">
    <property type="entry name" value="DNA primase"/>
    <property type="match status" value="1"/>
</dbReference>
<dbReference type="EC" id="2.7.7.101" evidence="12"/>
<evidence type="ECO:0000313" key="16">
    <source>
        <dbReference type="EMBL" id="ABG50166.1"/>
    </source>
</evidence>
<feature type="domain" description="Toprim" evidence="15">
    <location>
        <begin position="265"/>
        <end position="348"/>
    </location>
</feature>
<dbReference type="Pfam" id="PF13155">
    <property type="entry name" value="Toprim_2"/>
    <property type="match status" value="1"/>
</dbReference>
<dbReference type="GO" id="GO:0008270">
    <property type="term" value="F:zinc ion binding"/>
    <property type="evidence" value="ECO:0007669"/>
    <property type="project" value="UniProtKB-UniRule"/>
</dbReference>
<keyword evidence="9" id="KW-0460">Magnesium</keyword>
<evidence type="ECO:0000256" key="9">
    <source>
        <dbReference type="ARBA" id="ARBA00022842"/>
    </source>
</evidence>
<protein>
    <recommendedName>
        <fullName evidence="12 13">DNA primase</fullName>
        <ecNumber evidence="12">2.7.7.101</ecNumber>
    </recommendedName>
</protein>
<dbReference type="PIRSF" id="PIRSF002811">
    <property type="entry name" value="DnaG"/>
    <property type="match status" value="1"/>
</dbReference>
<dbReference type="InterPro" id="IPR019475">
    <property type="entry name" value="DNA_primase_DnaB-bd"/>
</dbReference>
<evidence type="ECO:0000256" key="13">
    <source>
        <dbReference type="PIRNR" id="PIRNR002811"/>
    </source>
</evidence>
<keyword evidence="2 12" id="KW-0639">Primosome</keyword>
<dbReference type="FunFam" id="3.40.1360.10:FF:000002">
    <property type="entry name" value="DNA primase"/>
    <property type="match status" value="1"/>
</dbReference>
<dbReference type="PANTHER" id="PTHR30313">
    <property type="entry name" value="DNA PRIMASE"/>
    <property type="match status" value="1"/>
</dbReference>
<evidence type="ECO:0000256" key="2">
    <source>
        <dbReference type="ARBA" id="ARBA00022515"/>
    </source>
</evidence>
<keyword evidence="1 12" id="KW-0240">DNA-directed RNA polymerase</keyword>
<dbReference type="SMART" id="SM00493">
    <property type="entry name" value="TOPRIM"/>
    <property type="match status" value="1"/>
</dbReference>
<dbReference type="InterPro" id="IPR006171">
    <property type="entry name" value="TOPRIM_dom"/>
</dbReference>
<dbReference type="GO" id="GO:0000428">
    <property type="term" value="C:DNA-directed RNA polymerase complex"/>
    <property type="evidence" value="ECO:0007669"/>
    <property type="project" value="UniProtKB-KW"/>
</dbReference>
<dbReference type="FunFam" id="3.90.580.10:FF:000001">
    <property type="entry name" value="DNA primase"/>
    <property type="match status" value="1"/>
</dbReference>
<evidence type="ECO:0000256" key="7">
    <source>
        <dbReference type="ARBA" id="ARBA00022771"/>
    </source>
</evidence>
<evidence type="ECO:0000256" key="1">
    <source>
        <dbReference type="ARBA" id="ARBA00022478"/>
    </source>
</evidence>
<dbReference type="SUPFAM" id="SSF57783">
    <property type="entry name" value="Zinc beta-ribbon"/>
    <property type="match status" value="1"/>
</dbReference>
<dbReference type="InterPro" id="IPR037068">
    <property type="entry name" value="DNA_primase_core_N_sf"/>
</dbReference>
<evidence type="ECO:0000256" key="11">
    <source>
        <dbReference type="ARBA" id="ARBA00023163"/>
    </source>
</evidence>
<keyword evidence="10 12" id="KW-0238">DNA-binding</keyword>
<dbReference type="InterPro" id="IPR013264">
    <property type="entry name" value="DNAG_N"/>
</dbReference>
<dbReference type="Gene3D" id="3.90.980.10">
    <property type="entry name" value="DNA primase, catalytic core, N-terminal domain"/>
    <property type="match status" value="1"/>
</dbReference>
<dbReference type="GO" id="GO:0003677">
    <property type="term" value="F:DNA binding"/>
    <property type="evidence" value="ECO:0007669"/>
    <property type="project" value="UniProtKB-KW"/>
</dbReference>
<dbReference type="PROSITE" id="PS50880">
    <property type="entry name" value="TOPRIM"/>
    <property type="match status" value="1"/>
</dbReference>
<comment type="subunit">
    <text evidence="12">Monomer. Interacts with DnaB.</text>
</comment>
<keyword evidence="11 12" id="KW-0804">Transcription</keyword>
<dbReference type="Gene3D" id="3.90.580.10">
    <property type="entry name" value="Zinc finger, CHC2-type domain"/>
    <property type="match status" value="1"/>
</dbReference>
<comment type="catalytic activity">
    <reaction evidence="12">
        <text>ssDNA + n NTP = ssDNA/pppN(pN)n-1 hybrid + (n-1) diphosphate.</text>
        <dbReference type="EC" id="2.7.7.101"/>
    </reaction>
</comment>
<keyword evidence="3 12" id="KW-0808">Transferase</keyword>
<keyword evidence="7 12" id="KW-0863">Zinc-finger</keyword>
<accession>Q118A8</accession>
<comment type="cofactor">
    <cofactor evidence="12 13 14">
        <name>Zn(2+)</name>
        <dbReference type="ChEBI" id="CHEBI:29105"/>
    </cofactor>
    <text evidence="12 13 14">Binds 1 zinc ion per monomer.</text>
</comment>
<feature type="zinc finger region" description="CHC2-type" evidence="12 14">
    <location>
        <begin position="41"/>
        <end position="65"/>
    </location>
</feature>
<evidence type="ECO:0000256" key="8">
    <source>
        <dbReference type="ARBA" id="ARBA00022833"/>
    </source>
</evidence>
<dbReference type="CDD" id="cd03364">
    <property type="entry name" value="TOPRIM_DnaG_primases"/>
    <property type="match status" value="1"/>
</dbReference>
<evidence type="ECO:0000256" key="12">
    <source>
        <dbReference type="HAMAP-Rule" id="MF_00974"/>
    </source>
</evidence>
<dbReference type="eggNOG" id="COG0358">
    <property type="taxonomic scope" value="Bacteria"/>
</dbReference>
<dbReference type="NCBIfam" id="TIGR01391">
    <property type="entry name" value="dnaG"/>
    <property type="match status" value="1"/>
</dbReference>
<evidence type="ECO:0000256" key="10">
    <source>
        <dbReference type="ARBA" id="ARBA00023125"/>
    </source>
</evidence>
<dbReference type="HOGENOM" id="CLU_013501_3_1_3"/>
<evidence type="ECO:0000259" key="15">
    <source>
        <dbReference type="PROSITE" id="PS50880"/>
    </source>
</evidence>
<dbReference type="InterPro" id="IPR002694">
    <property type="entry name" value="Znf_CHC2"/>
</dbReference>
<evidence type="ECO:0000256" key="4">
    <source>
        <dbReference type="ARBA" id="ARBA00022695"/>
    </source>
</evidence>
<reference evidence="16" key="1">
    <citation type="submission" date="2006-06" db="EMBL/GenBank/DDBJ databases">
        <title>Complete sequence of Trichodesmium erythraeum IMS101.</title>
        <authorList>
            <consortium name="US DOE Joint Genome Institute"/>
            <person name="Copeland A."/>
            <person name="Lucas S."/>
            <person name="Lapidus A."/>
            <person name="Barry K."/>
            <person name="Detter J.C."/>
            <person name="Glavina del Rio T."/>
            <person name="Hammon N."/>
            <person name="Israni S."/>
            <person name="Dalin E."/>
            <person name="Tice H."/>
            <person name="Pitluck S."/>
            <person name="Kiss H."/>
            <person name="Munk A.C."/>
            <person name="Brettin T."/>
            <person name="Bruce D."/>
            <person name="Han C."/>
            <person name="Tapia R."/>
            <person name="Gilna P."/>
            <person name="Schmutz J."/>
            <person name="Larimer F."/>
            <person name="Land M."/>
            <person name="Hauser L."/>
            <person name="Kyrpides N."/>
            <person name="Kim E."/>
            <person name="Richardson P."/>
        </authorList>
    </citation>
    <scope>NUCLEOTIDE SEQUENCE [LARGE SCALE GENOMIC DNA]</scope>
    <source>
        <strain evidence="16">IMS101</strain>
    </source>
</reference>
<proteinExistence type="inferred from homology"/>
<keyword evidence="5 12" id="KW-0235">DNA replication</keyword>
<dbReference type="InterPro" id="IPR034151">
    <property type="entry name" value="TOPRIM_DnaG_bac"/>
</dbReference>
<evidence type="ECO:0000256" key="14">
    <source>
        <dbReference type="PIRSR" id="PIRSR002811-1"/>
    </source>
</evidence>
<dbReference type="InterPro" id="IPR036977">
    <property type="entry name" value="DNA_primase_Znf_CHC2"/>
</dbReference>
<evidence type="ECO:0000256" key="3">
    <source>
        <dbReference type="ARBA" id="ARBA00022679"/>
    </source>
</evidence>
<dbReference type="EMBL" id="CP000393">
    <property type="protein sequence ID" value="ABG50166.1"/>
    <property type="molecule type" value="Genomic_DNA"/>
</dbReference>
<dbReference type="AlphaFoldDB" id="Q118A8"/>
<dbReference type="PANTHER" id="PTHR30313:SF2">
    <property type="entry name" value="DNA PRIMASE"/>
    <property type="match status" value="1"/>
</dbReference>
<dbReference type="GO" id="GO:0003899">
    <property type="term" value="F:DNA-directed RNA polymerase activity"/>
    <property type="evidence" value="ECO:0007669"/>
    <property type="project" value="UniProtKB-UniRule"/>
</dbReference>
<dbReference type="SUPFAM" id="SSF56731">
    <property type="entry name" value="DNA primase core"/>
    <property type="match status" value="1"/>
</dbReference>
<keyword evidence="8 12" id="KW-0862">Zinc</keyword>
<keyword evidence="6 12" id="KW-0479">Metal-binding</keyword>
<dbReference type="Pfam" id="PF08275">
    <property type="entry name" value="DNAG_N"/>
    <property type="match status" value="1"/>
</dbReference>
<dbReference type="GO" id="GO:0006269">
    <property type="term" value="P:DNA replication, synthesis of primer"/>
    <property type="evidence" value="ECO:0007669"/>
    <property type="project" value="UniProtKB-UniRule"/>
</dbReference>
<sequence length="675" mass="77899">MNNFRFHQDTITEVKQRADIYDVISEHLLLKKRGKDYVGLCPFHEEKTPSFTVSTTKQLYYCFGCGAAGNVLKFLMEIGKSSFSDVVLDLARRYQIPIKTELPENRQEFQRQISLREKLYEILAIANSFYQHALRQPQGKIALEYLQISRQTSEETIQNFQLGYAPNGWETIYGYLVEQKGLPVELVEKTGLILSRKSGTGYYDRFRDRLMIPINDIQGRVIGFGGRTLSDEQPKYLNSPETELFDKGKTLFALDKAKTAISKQDKAVVVEGYFDAIALHASGINNVVASLGTALSSIQIRQLLRYTESKQIILNFDADRAGIQATERAIGEMEKFAYSGEVQLRILNIPDGKDADEYLKTYSGKKYQELLVNSTLWIDWQIQNIVRTKNLSLADEYTKASQEIVKILTKITNDNQFTYYLQYCAQILSQEDTRRVSLIYENLLTQVFINWKKILAKGEFISPPLLVAKQLKSNQRNNRNFTKGKKNHSPEVLSPPVKGSLLAEAESLLLRIYLHCPNYRREVKDAMEARDLQFSFAHNRLLWQQIVSAENISENEINQSDDLISKLQDTYWENLDKFPNLKHLFHLDEKTKKNILRAPLEIRSSVATIELIISKKRQSTLLNMWQETDLSVDPELAEKYKEKFYSESQWIQELERLRLTTIQDLIEVPLGELTN</sequence>
<dbReference type="InterPro" id="IPR006295">
    <property type="entry name" value="DNA_primase_DnaG"/>
</dbReference>
<organism evidence="16">
    <name type="scientific">Trichodesmium erythraeum (strain IMS101)</name>
    <dbReference type="NCBI Taxonomy" id="203124"/>
    <lineage>
        <taxon>Bacteria</taxon>
        <taxon>Bacillati</taxon>
        <taxon>Cyanobacteriota</taxon>
        <taxon>Cyanophyceae</taxon>
        <taxon>Oscillatoriophycideae</taxon>
        <taxon>Oscillatoriales</taxon>
        <taxon>Microcoleaceae</taxon>
        <taxon>Trichodesmium</taxon>
    </lineage>
</organism>
<comment type="domain">
    <text evidence="12">Contains an N-terminal zinc-binding domain, a central core domain that contains the primase activity, and a C-terminal DnaB-binding domain.</text>
</comment>
<dbReference type="RefSeq" id="WP_011610559.1">
    <property type="nucleotide sequence ID" value="NC_008312.1"/>
</dbReference>
<dbReference type="HAMAP" id="MF_00974">
    <property type="entry name" value="DNA_primase_DnaG"/>
    <property type="match status" value="1"/>
</dbReference>
<dbReference type="GO" id="GO:1990077">
    <property type="term" value="C:primosome complex"/>
    <property type="evidence" value="ECO:0007669"/>
    <property type="project" value="UniProtKB-KW"/>
</dbReference>
<dbReference type="InterPro" id="IPR050219">
    <property type="entry name" value="DnaG_primase"/>
</dbReference>
<evidence type="ECO:0000256" key="5">
    <source>
        <dbReference type="ARBA" id="ARBA00022705"/>
    </source>
</evidence>
<dbReference type="SMART" id="SM00400">
    <property type="entry name" value="ZnF_CHCC"/>
    <property type="match status" value="1"/>
</dbReference>
<name>Q118A8_TRIEI</name>
<evidence type="ECO:0000256" key="6">
    <source>
        <dbReference type="ARBA" id="ARBA00022723"/>
    </source>
</evidence>
<dbReference type="InterPro" id="IPR030846">
    <property type="entry name" value="DnaG_bac"/>
</dbReference>
<gene>
    <name evidence="12" type="primary">dnaG</name>
    <name evidence="16" type="ordered locus">Tery_0735</name>
</gene>